<dbReference type="Gene3D" id="3.40.190.290">
    <property type="match status" value="1"/>
</dbReference>
<sequence length="306" mass="32591">MNASIQQLRAFVAVAQAHSLAQASERIHLSQPALSIAIRKLEEAVGGPLFARTKRQLSLTPEGEAFLPVAARLLNDWAEAFGDLNELFSKQRGKVTIAALPTLAAGLLPGLVATLRDRYPRINLGLHDALGEEVDQMVREGRADMGLTVPPVASDALAFEALLDDHYVAVCPLGHPLLEQGEVAWAQLAGWPFVGISRLSSSRRDIDRTVAGVGESLDIICEVSQIATVGRIIAAGAGIGVLPALSFRQISGAGIDHRPLVAPTVARTLGLITRRRYPLSAAATAMQELIREAGRNERLSNTTGGE</sequence>
<dbReference type="PANTHER" id="PTHR30419">
    <property type="entry name" value="HTH-TYPE TRANSCRIPTIONAL REGULATOR YBHD"/>
    <property type="match status" value="1"/>
</dbReference>
<organism evidence="6 7">
    <name type="scientific">Salinisphaera aquimarina</name>
    <dbReference type="NCBI Taxonomy" id="2094031"/>
    <lineage>
        <taxon>Bacteria</taxon>
        <taxon>Pseudomonadati</taxon>
        <taxon>Pseudomonadota</taxon>
        <taxon>Gammaproteobacteria</taxon>
        <taxon>Salinisphaerales</taxon>
        <taxon>Salinisphaeraceae</taxon>
        <taxon>Salinisphaera</taxon>
    </lineage>
</organism>
<dbReference type="Pfam" id="PF00126">
    <property type="entry name" value="HTH_1"/>
    <property type="match status" value="1"/>
</dbReference>
<dbReference type="Proteomes" id="UP001595462">
    <property type="component" value="Unassembled WGS sequence"/>
</dbReference>
<evidence type="ECO:0000313" key="7">
    <source>
        <dbReference type="Proteomes" id="UP001595462"/>
    </source>
</evidence>
<evidence type="ECO:0000256" key="2">
    <source>
        <dbReference type="ARBA" id="ARBA00023015"/>
    </source>
</evidence>
<keyword evidence="3" id="KW-0238">DNA-binding</keyword>
<accession>A0ABV7ELI2</accession>
<evidence type="ECO:0000256" key="4">
    <source>
        <dbReference type="ARBA" id="ARBA00023163"/>
    </source>
</evidence>
<keyword evidence="2" id="KW-0805">Transcription regulation</keyword>
<reference evidence="7" key="1">
    <citation type="journal article" date="2019" name="Int. J. Syst. Evol. Microbiol.">
        <title>The Global Catalogue of Microorganisms (GCM) 10K type strain sequencing project: providing services to taxonomists for standard genome sequencing and annotation.</title>
        <authorList>
            <consortium name="The Broad Institute Genomics Platform"/>
            <consortium name="The Broad Institute Genome Sequencing Center for Infectious Disease"/>
            <person name="Wu L."/>
            <person name="Ma J."/>
        </authorList>
    </citation>
    <scope>NUCLEOTIDE SEQUENCE [LARGE SCALE GENOMIC DNA]</scope>
    <source>
        <strain evidence="7">KCTC 52640</strain>
    </source>
</reference>
<evidence type="ECO:0000256" key="1">
    <source>
        <dbReference type="ARBA" id="ARBA00009437"/>
    </source>
</evidence>
<proteinExistence type="inferred from homology"/>
<dbReference type="PROSITE" id="PS50931">
    <property type="entry name" value="HTH_LYSR"/>
    <property type="match status" value="1"/>
</dbReference>
<comment type="caution">
    <text evidence="6">The sequence shown here is derived from an EMBL/GenBank/DDBJ whole genome shotgun (WGS) entry which is preliminary data.</text>
</comment>
<gene>
    <name evidence="6" type="ORF">ACFOSU_06660</name>
</gene>
<evidence type="ECO:0000259" key="5">
    <source>
        <dbReference type="PROSITE" id="PS50931"/>
    </source>
</evidence>
<dbReference type="InterPro" id="IPR050950">
    <property type="entry name" value="HTH-type_LysR_regulators"/>
</dbReference>
<name>A0ABV7ELI2_9GAMM</name>
<dbReference type="InterPro" id="IPR000847">
    <property type="entry name" value="LysR_HTH_N"/>
</dbReference>
<dbReference type="PRINTS" id="PR00039">
    <property type="entry name" value="HTHLYSR"/>
</dbReference>
<keyword evidence="7" id="KW-1185">Reference proteome</keyword>
<dbReference type="RefSeq" id="WP_380687721.1">
    <property type="nucleotide sequence ID" value="NZ_JBHRSS010000003.1"/>
</dbReference>
<dbReference type="CDD" id="cd08440">
    <property type="entry name" value="PBP2_LTTR_like_4"/>
    <property type="match status" value="1"/>
</dbReference>
<feature type="domain" description="HTH lysR-type" evidence="5">
    <location>
        <begin position="1"/>
        <end position="60"/>
    </location>
</feature>
<comment type="similarity">
    <text evidence="1">Belongs to the LysR transcriptional regulatory family.</text>
</comment>
<dbReference type="Gene3D" id="1.10.10.10">
    <property type="entry name" value="Winged helix-like DNA-binding domain superfamily/Winged helix DNA-binding domain"/>
    <property type="match status" value="1"/>
</dbReference>
<dbReference type="InterPro" id="IPR036390">
    <property type="entry name" value="WH_DNA-bd_sf"/>
</dbReference>
<dbReference type="EMBL" id="JBHRSS010000003">
    <property type="protein sequence ID" value="MFC3103569.1"/>
    <property type="molecule type" value="Genomic_DNA"/>
</dbReference>
<dbReference type="Pfam" id="PF03466">
    <property type="entry name" value="LysR_substrate"/>
    <property type="match status" value="1"/>
</dbReference>
<dbReference type="SUPFAM" id="SSF46785">
    <property type="entry name" value="Winged helix' DNA-binding domain"/>
    <property type="match status" value="1"/>
</dbReference>
<evidence type="ECO:0000256" key="3">
    <source>
        <dbReference type="ARBA" id="ARBA00023125"/>
    </source>
</evidence>
<dbReference type="InterPro" id="IPR036388">
    <property type="entry name" value="WH-like_DNA-bd_sf"/>
</dbReference>
<dbReference type="InterPro" id="IPR005119">
    <property type="entry name" value="LysR_subst-bd"/>
</dbReference>
<keyword evidence="4" id="KW-0804">Transcription</keyword>
<dbReference type="PANTHER" id="PTHR30419:SF30">
    <property type="entry name" value="LYSR FAMILY TRANSCRIPTIONAL REGULATOR"/>
    <property type="match status" value="1"/>
</dbReference>
<evidence type="ECO:0000313" key="6">
    <source>
        <dbReference type="EMBL" id="MFC3103569.1"/>
    </source>
</evidence>
<dbReference type="SUPFAM" id="SSF53850">
    <property type="entry name" value="Periplasmic binding protein-like II"/>
    <property type="match status" value="1"/>
</dbReference>
<protein>
    <submittedName>
        <fullName evidence="6">LysR family transcriptional regulator</fullName>
    </submittedName>
</protein>